<keyword evidence="2" id="KW-1185">Reference proteome</keyword>
<evidence type="ECO:0000313" key="1">
    <source>
        <dbReference type="EMBL" id="WSC02898.1"/>
    </source>
</evidence>
<organism evidence="1 2">
    <name type="scientific">Streptomyces scopuliridis</name>
    <dbReference type="NCBI Taxonomy" id="452529"/>
    <lineage>
        <taxon>Bacteria</taxon>
        <taxon>Bacillati</taxon>
        <taxon>Actinomycetota</taxon>
        <taxon>Actinomycetes</taxon>
        <taxon>Kitasatosporales</taxon>
        <taxon>Streptomycetaceae</taxon>
        <taxon>Streptomyces</taxon>
    </lineage>
</organism>
<gene>
    <name evidence="1" type="ORF">OG835_02950</name>
</gene>
<evidence type="ECO:0000313" key="2">
    <source>
        <dbReference type="Proteomes" id="UP001348369"/>
    </source>
</evidence>
<proteinExistence type="predicted"/>
<name>A0ACD4ZX85_9ACTN</name>
<accession>A0ACD4ZX85</accession>
<sequence length="62" mass="6488">MPLSDRGDDGMGNAPDEMTLEFGRSSSAEADVVIAGTATAVNFAVTPTWNRSDREDANGDTP</sequence>
<dbReference type="Proteomes" id="UP001348369">
    <property type="component" value="Chromosome"/>
</dbReference>
<protein>
    <submittedName>
        <fullName evidence="1">Uncharacterized protein</fullName>
    </submittedName>
</protein>
<reference evidence="1" key="1">
    <citation type="submission" date="2022-10" db="EMBL/GenBank/DDBJ databases">
        <title>The complete genomes of actinobacterial strains from the NBC collection.</title>
        <authorList>
            <person name="Joergensen T.S."/>
            <person name="Alvarez Arevalo M."/>
            <person name="Sterndorff E.B."/>
            <person name="Faurdal D."/>
            <person name="Vuksanovic O."/>
            <person name="Mourched A.-S."/>
            <person name="Charusanti P."/>
            <person name="Shaw S."/>
            <person name="Blin K."/>
            <person name="Weber T."/>
        </authorList>
    </citation>
    <scope>NUCLEOTIDE SEQUENCE</scope>
    <source>
        <strain evidence="1">NBC 01771</strain>
    </source>
</reference>
<dbReference type="EMBL" id="CP109109">
    <property type="protein sequence ID" value="WSC02898.1"/>
    <property type="molecule type" value="Genomic_DNA"/>
</dbReference>